<dbReference type="AlphaFoldDB" id="A0A239G5L9"/>
<dbReference type="OrthoDB" id="1490998at2"/>
<evidence type="ECO:0000256" key="1">
    <source>
        <dbReference type="ARBA" id="ARBA00010062"/>
    </source>
</evidence>
<evidence type="ECO:0000313" key="6">
    <source>
        <dbReference type="Proteomes" id="UP000198480"/>
    </source>
</evidence>
<dbReference type="InterPro" id="IPR011990">
    <property type="entry name" value="TPR-like_helical_dom_sf"/>
</dbReference>
<keyword evidence="6" id="KW-1185">Reference proteome</keyword>
<accession>A0A239G5L9</accession>
<evidence type="ECO:0000313" key="5">
    <source>
        <dbReference type="EMBL" id="SNS63324.1"/>
    </source>
</evidence>
<evidence type="ECO:0000256" key="2">
    <source>
        <dbReference type="ARBA" id="ARBA00022729"/>
    </source>
</evidence>
<dbReference type="Pfam" id="PF13458">
    <property type="entry name" value="Peripla_BP_6"/>
    <property type="match status" value="1"/>
</dbReference>
<dbReference type="EMBL" id="FZOK01000014">
    <property type="protein sequence ID" value="SNS63324.1"/>
    <property type="molecule type" value="Genomic_DNA"/>
</dbReference>
<dbReference type="SUPFAM" id="SSF53822">
    <property type="entry name" value="Periplasmic binding protein-like I"/>
    <property type="match status" value="1"/>
</dbReference>
<dbReference type="InterPro" id="IPR028082">
    <property type="entry name" value="Peripla_BP_I"/>
</dbReference>
<comment type="similarity">
    <text evidence="1">Belongs to the leucine-binding protein family.</text>
</comment>
<dbReference type="RefSeq" id="WP_089242108.1">
    <property type="nucleotide sequence ID" value="NZ_FZOK01000014.1"/>
</dbReference>
<keyword evidence="2 3" id="KW-0732">Signal</keyword>
<gene>
    <name evidence="5" type="ORF">SAMN06295967_11488</name>
</gene>
<feature type="signal peptide" evidence="3">
    <location>
        <begin position="1"/>
        <end position="20"/>
    </location>
</feature>
<dbReference type="InterPro" id="IPR028081">
    <property type="entry name" value="Leu-bd"/>
</dbReference>
<reference evidence="6" key="1">
    <citation type="submission" date="2017-06" db="EMBL/GenBank/DDBJ databases">
        <authorList>
            <person name="Varghese N."/>
            <person name="Submissions S."/>
        </authorList>
    </citation>
    <scope>NUCLEOTIDE SEQUENCE [LARGE SCALE GENOMIC DNA]</scope>
    <source>
        <strain evidence="6">5C</strain>
    </source>
</reference>
<feature type="domain" description="Leucine-binding protein" evidence="4">
    <location>
        <begin position="236"/>
        <end position="390"/>
    </location>
</feature>
<dbReference type="CDD" id="cd06268">
    <property type="entry name" value="PBP1_ABC_transporter_LIVBP-like"/>
    <property type="match status" value="1"/>
</dbReference>
<proteinExistence type="inferred from homology"/>
<organism evidence="5 6">
    <name type="scientific">Belliella buryatensis</name>
    <dbReference type="NCBI Taxonomy" id="1500549"/>
    <lineage>
        <taxon>Bacteria</taxon>
        <taxon>Pseudomonadati</taxon>
        <taxon>Bacteroidota</taxon>
        <taxon>Cytophagia</taxon>
        <taxon>Cytophagales</taxon>
        <taxon>Cyclobacteriaceae</taxon>
        <taxon>Belliella</taxon>
    </lineage>
</organism>
<name>A0A239G5L9_9BACT</name>
<evidence type="ECO:0000256" key="3">
    <source>
        <dbReference type="SAM" id="SignalP"/>
    </source>
</evidence>
<evidence type="ECO:0000259" key="4">
    <source>
        <dbReference type="Pfam" id="PF13458"/>
    </source>
</evidence>
<feature type="chain" id="PRO_5013303245" evidence="3">
    <location>
        <begin position="21"/>
        <end position="554"/>
    </location>
</feature>
<protein>
    <submittedName>
        <fullName evidence="5">Amino acid/amide ABC transporter substrate-binding protein, HAAT family</fullName>
    </submittedName>
</protein>
<dbReference type="Proteomes" id="UP000198480">
    <property type="component" value="Unassembled WGS sequence"/>
</dbReference>
<sequence>MKSIFLLPLFLLSFFVQVQAQDPLNNYNRAKTLISYGNYKDAMDLLRPYMDEKQFGNLSNYATFYFAQAAFLNKQTALAKASLSPLIENARWEKIEDVRYLMALVHFEEESFSDGLGQILLITDEDLKKEAENATYNYLKNASLSYMVGNIAKYESNKGFLLALKEQLERQTVMSSNDRNIYNQIKDVRVEGQKDLTPQVKRDDVLDIAVVLPFNYNGGTDVRRLNSTNFIFELYQGINFAIEEAKRRGLKVNVKSFDTQRNPDRTRSILADPFFNVADVIIGPLYPEEMDVVAAFSEEKGIPFINPLSNIDDKLETFNFAYLFRPSINSIAEGVLDFARKNIEGKRVAIAYSTATRDEMLAKRLAEEANRFGYQIVANERVNERNIRDFFDRINLKRGNENPKADMIIILSDDPNVASPTFGLLESISREIPVLVMDSWLYFNFANFEMLQSQNFHFIANNTMKFGSQELEDFREGFYTKYQVYPSLNAHLGYELMTWLSGTINNSRGFDFRNNLNQMTQTQGRISYGLDFRNSNNNRFVPILQLEKGVLEMK</sequence>
<dbReference type="Gene3D" id="1.25.40.10">
    <property type="entry name" value="Tetratricopeptide repeat domain"/>
    <property type="match status" value="1"/>
</dbReference>
<dbReference type="Gene3D" id="3.40.50.2300">
    <property type="match status" value="2"/>
</dbReference>